<accession>A0A6J4UEJ1</accession>
<evidence type="ECO:0000256" key="7">
    <source>
        <dbReference type="ARBA" id="ARBA00022839"/>
    </source>
</evidence>
<feature type="binding site" evidence="12">
    <location>
        <position position="467"/>
    </location>
    <ligand>
        <name>Zn(2+)</name>
        <dbReference type="ChEBI" id="CHEBI:29105"/>
        <label>1</label>
        <note>catalytic</note>
    </ligand>
</feature>
<keyword evidence="2 9" id="KW-0540">Nuclease</keyword>
<dbReference type="SMART" id="SM00849">
    <property type="entry name" value="Lactamase_B"/>
    <property type="match status" value="1"/>
</dbReference>
<dbReference type="AlphaFoldDB" id="A0A6J4UEJ1"/>
<keyword evidence="4 9" id="KW-0255">Endonuclease</keyword>
<dbReference type="PANTHER" id="PTHR43694:SF1">
    <property type="entry name" value="RIBONUCLEASE J"/>
    <property type="match status" value="1"/>
</dbReference>
<dbReference type="PROSITE" id="PS01292">
    <property type="entry name" value="UPF0036"/>
    <property type="match status" value="1"/>
</dbReference>
<dbReference type="InterPro" id="IPR011108">
    <property type="entry name" value="RMMBL"/>
</dbReference>
<protein>
    <recommendedName>
        <fullName evidence="9">Ribonuclease J</fullName>
        <shortName evidence="9">RNase J</shortName>
        <ecNumber evidence="9">3.1.-.-</ecNumber>
    </recommendedName>
</protein>
<dbReference type="InterPro" id="IPR055132">
    <property type="entry name" value="RNase_J_b_CASP"/>
</dbReference>
<evidence type="ECO:0000256" key="4">
    <source>
        <dbReference type="ARBA" id="ARBA00022759"/>
    </source>
</evidence>
<dbReference type="CDD" id="cd07714">
    <property type="entry name" value="RNaseJ_MBL-fold"/>
    <property type="match status" value="1"/>
</dbReference>
<feature type="binding site" evidence="12">
    <location>
        <position position="239"/>
    </location>
    <ligand>
        <name>Zn(2+)</name>
        <dbReference type="ChEBI" id="CHEBI:29105"/>
        <label>1</label>
        <note>catalytic</note>
    </ligand>
</feature>
<keyword evidence="8 9" id="KW-0694">RNA-binding</keyword>
<feature type="binding site" evidence="12">
    <location>
        <position position="122"/>
    </location>
    <ligand>
        <name>Ca(2+)</name>
        <dbReference type="ChEBI" id="CHEBI:29108"/>
    </ligand>
</feature>
<feature type="active site" description="Proton acceptor" evidence="10">
    <location>
        <position position="445"/>
    </location>
</feature>
<dbReference type="InterPro" id="IPR036866">
    <property type="entry name" value="RibonucZ/Hydroxyglut_hydro"/>
</dbReference>
<comment type="cofactor">
    <cofactor evidence="12">
        <name>Zn(2+)</name>
        <dbReference type="ChEBI" id="CHEBI:29105"/>
    </cofactor>
    <text evidence="12">Binds 2 Zn(2+) ions per subunit. It is not clear if Zn(2+) or Mg(2+) is physiologically important.</text>
</comment>
<dbReference type="EMBL" id="CADCWH010000083">
    <property type="protein sequence ID" value="CAA9546241.1"/>
    <property type="molecule type" value="Genomic_DNA"/>
</dbReference>
<comment type="subunit">
    <text evidence="9">Homodimer, may be a subunit of the RNA degradosome.</text>
</comment>
<dbReference type="Pfam" id="PF22505">
    <property type="entry name" value="RNase_J_b_CASP"/>
    <property type="match status" value="1"/>
</dbReference>
<keyword evidence="5 9" id="KW-0378">Hydrolase</keyword>
<feature type="compositionally biased region" description="Basic and acidic residues" evidence="13">
    <location>
        <begin position="28"/>
        <end position="42"/>
    </location>
</feature>
<dbReference type="Pfam" id="PF17770">
    <property type="entry name" value="RNase_J_C"/>
    <property type="match status" value="1"/>
</dbReference>
<dbReference type="InterPro" id="IPR001279">
    <property type="entry name" value="Metallo-B-lactamas"/>
</dbReference>
<dbReference type="SUPFAM" id="SSF56281">
    <property type="entry name" value="Metallo-hydrolase/oxidoreductase"/>
    <property type="match status" value="1"/>
</dbReference>
<comment type="subcellular location">
    <subcellularLocation>
        <location evidence="9">Cytoplasm</location>
    </subcellularLocation>
</comment>
<dbReference type="NCBIfam" id="TIGR00649">
    <property type="entry name" value="MG423"/>
    <property type="match status" value="1"/>
</dbReference>
<dbReference type="GO" id="GO:0004534">
    <property type="term" value="F:5'-3' RNA exonuclease activity"/>
    <property type="evidence" value="ECO:0007669"/>
    <property type="project" value="UniProtKB-UniRule"/>
</dbReference>
<keyword evidence="9" id="KW-0698">rRNA processing</keyword>
<evidence type="ECO:0000256" key="10">
    <source>
        <dbReference type="PIRSR" id="PIRSR004803-1"/>
    </source>
</evidence>
<evidence type="ECO:0000256" key="13">
    <source>
        <dbReference type="SAM" id="MobiDB-lite"/>
    </source>
</evidence>
<keyword evidence="6 12" id="KW-0862">Zinc</keyword>
<dbReference type="Gene3D" id="3.60.15.10">
    <property type="entry name" value="Ribonuclease Z/Hydroxyacylglutathione hydrolase-like"/>
    <property type="match status" value="1"/>
</dbReference>
<feature type="active site" description="Proton donor" evidence="10">
    <location>
        <position position="271"/>
    </location>
</feature>
<evidence type="ECO:0000256" key="11">
    <source>
        <dbReference type="PIRSR" id="PIRSR004803-2"/>
    </source>
</evidence>
<dbReference type="GO" id="GO:0003723">
    <property type="term" value="F:RNA binding"/>
    <property type="evidence" value="ECO:0007669"/>
    <property type="project" value="UniProtKB-UniRule"/>
</dbReference>
<keyword evidence="3 12" id="KW-0479">Metal-binding</keyword>
<evidence type="ECO:0000256" key="9">
    <source>
        <dbReference type="HAMAP-Rule" id="MF_01491"/>
    </source>
</evidence>
<dbReference type="InterPro" id="IPR042173">
    <property type="entry name" value="RNase_J_2"/>
</dbReference>
<dbReference type="Pfam" id="PF07521">
    <property type="entry name" value="RMMBL"/>
    <property type="match status" value="1"/>
</dbReference>
<gene>
    <name evidence="9" type="primary">rnj</name>
    <name evidence="15" type="ORF">AVDCRST_MAG70-534</name>
</gene>
<feature type="binding site" evidence="12">
    <location>
        <position position="120"/>
    </location>
    <ligand>
        <name>Ca(2+)</name>
        <dbReference type="ChEBI" id="CHEBI:29108"/>
    </ligand>
</feature>
<dbReference type="InterPro" id="IPR004613">
    <property type="entry name" value="RNase_J"/>
</dbReference>
<evidence type="ECO:0000256" key="12">
    <source>
        <dbReference type="PIRSR" id="PIRSR004803-3"/>
    </source>
</evidence>
<keyword evidence="7 9" id="KW-0269">Exonuclease</keyword>
<dbReference type="GO" id="GO:0006364">
    <property type="term" value="P:rRNA processing"/>
    <property type="evidence" value="ECO:0007669"/>
    <property type="project" value="UniProtKB-UniRule"/>
</dbReference>
<evidence type="ECO:0000313" key="15">
    <source>
        <dbReference type="EMBL" id="CAA9546241.1"/>
    </source>
</evidence>
<dbReference type="PANTHER" id="PTHR43694">
    <property type="entry name" value="RIBONUCLEASE J"/>
    <property type="match status" value="1"/>
</dbReference>
<dbReference type="InterPro" id="IPR001587">
    <property type="entry name" value="RNase_J_CS"/>
</dbReference>
<feature type="binding site" evidence="12">
    <location>
        <position position="145"/>
    </location>
    <ligand>
        <name>Zn(2+)</name>
        <dbReference type="ChEBI" id="CHEBI:29105"/>
        <label>1</label>
        <note>catalytic</note>
    </ligand>
</feature>
<feature type="binding site" evidence="12">
    <location>
        <position position="520"/>
    </location>
    <ligand>
        <name>Ca(2+)</name>
        <dbReference type="ChEBI" id="CHEBI:29108"/>
    </ligand>
</feature>
<feature type="binding site" evidence="12">
    <location>
        <position position="217"/>
    </location>
    <ligand>
        <name>Zn(2+)</name>
        <dbReference type="ChEBI" id="CHEBI:29105"/>
        <label>1</label>
        <note>catalytic</note>
    </ligand>
</feature>
<dbReference type="PIRSF" id="PIRSF004803">
    <property type="entry name" value="RnjA"/>
    <property type="match status" value="1"/>
</dbReference>
<name>A0A6J4UEJ1_9BACT</name>
<dbReference type="InterPro" id="IPR041636">
    <property type="entry name" value="RNase_J_C"/>
</dbReference>
<dbReference type="GO" id="GO:0008270">
    <property type="term" value="F:zinc ion binding"/>
    <property type="evidence" value="ECO:0007669"/>
    <property type="project" value="InterPro"/>
</dbReference>
<feature type="binding site" evidence="12">
    <location>
        <position position="149"/>
    </location>
    <ligand>
        <name>Zn(2+)</name>
        <dbReference type="ChEBI" id="CHEBI:29105"/>
        <label>1</label>
        <note>catalytic</note>
    </ligand>
</feature>
<evidence type="ECO:0000256" key="3">
    <source>
        <dbReference type="ARBA" id="ARBA00022723"/>
    </source>
</evidence>
<comment type="function">
    <text evidence="9">An RNase that has 5'-3' exonuclease and possibly endonuclease activity. Involved in maturation of rRNA and in some organisms also mRNA maturation and/or decay.</text>
</comment>
<dbReference type="EC" id="3.1.-.-" evidence="9"/>
<feature type="binding site" evidence="9 11">
    <location>
        <begin position="441"/>
        <end position="445"/>
    </location>
    <ligand>
        <name>substrate</name>
    </ligand>
</feature>
<evidence type="ECO:0000256" key="8">
    <source>
        <dbReference type="ARBA" id="ARBA00022884"/>
    </source>
</evidence>
<dbReference type="HAMAP" id="MF_01491">
    <property type="entry name" value="RNase_J_bact"/>
    <property type="match status" value="1"/>
</dbReference>
<dbReference type="Gene3D" id="3.40.50.10710">
    <property type="entry name" value="Metallo-hydrolase/oxidoreductase"/>
    <property type="match status" value="1"/>
</dbReference>
<evidence type="ECO:0000256" key="6">
    <source>
        <dbReference type="ARBA" id="ARBA00022833"/>
    </source>
</evidence>
<sequence>MGGQGGTAAPGTGSRAQRPGGSPGARRPLREEETSGRIDPRRAQHAPSGWRDGLRGREVFPDLSERKAARVTATGSDTPLRVIPLGGVGEVGKNMTLVEYGNDILLLDCGGKFPEEEQRGIDLVIPDVTYLVERLSRLRAILITHGHEDHIGGLPYILPQIAAAAPIPIYGSPLALGFIEGKLYEHRQTDLVDLQPVRPGERVTFGQLEAEFIHVTHSIPDTNAIAIHSPVGTIVDTADFKFDPTPVMGEPTDEARLRRLGRDGVLALFSDTVRVEVDGSTPSERVVLETMDDVIRVARGQVIIATFASNISRIDMALKAAEKYGRKVAVAGRSMEQNSRVAMDLGYLDPPEGLLIPLEEALKMPRERRVLVITGSQGEAAAALARIAAGEHPRIRVTTGDVALLSATPIPGNEETVTRTIDNLFRRGARVIYSGRDRGVHVSGHAGRDELKKMIDLLKPTFVIPIHGEFRHMVLYRELAMETGLKADQVMFPEIGGVLEFTPTTITAKGRIKSGSILVDRLGDRGTGQVTLRNRENIADDGVVVVTIVVDRETGKLIAGPDLVAKGLKPELQNGALKEAEQELRRTLERRSRGEVQLGHLITRSKETVGKALYRRSKSRPMILPVVTEL</sequence>
<organism evidence="15">
    <name type="scientific">uncultured Thermomicrobiales bacterium</name>
    <dbReference type="NCBI Taxonomy" id="1645740"/>
    <lineage>
        <taxon>Bacteria</taxon>
        <taxon>Pseudomonadati</taxon>
        <taxon>Thermomicrobiota</taxon>
        <taxon>Thermomicrobia</taxon>
        <taxon>Thermomicrobiales</taxon>
        <taxon>environmental samples</taxon>
    </lineage>
</organism>
<feature type="binding site" evidence="12">
    <location>
        <position position="147"/>
    </location>
    <ligand>
        <name>Zn(2+)</name>
        <dbReference type="ChEBI" id="CHEBI:29105"/>
        <label>1</label>
        <note>catalytic</note>
    </ligand>
</feature>
<reference evidence="15" key="1">
    <citation type="submission" date="2020-02" db="EMBL/GenBank/DDBJ databases">
        <authorList>
            <person name="Meier V. D."/>
        </authorList>
    </citation>
    <scope>NUCLEOTIDE SEQUENCE</scope>
    <source>
        <strain evidence="15">AVDCRST_MAG70</strain>
    </source>
</reference>
<comment type="similarity">
    <text evidence="9">Belongs to the metallo-beta-lactamase superfamily. RNA-metabolizing metallo-beta-lactamase-like family. Bacterial RNase J subfamily.</text>
</comment>
<evidence type="ECO:0000256" key="1">
    <source>
        <dbReference type="ARBA" id="ARBA00022490"/>
    </source>
</evidence>
<evidence type="ECO:0000259" key="14">
    <source>
        <dbReference type="SMART" id="SM00849"/>
    </source>
</evidence>
<dbReference type="GO" id="GO:0004521">
    <property type="term" value="F:RNA endonuclease activity"/>
    <property type="evidence" value="ECO:0007669"/>
    <property type="project" value="UniProtKB-UniRule"/>
</dbReference>
<keyword evidence="12" id="KW-0106">Calcium</keyword>
<feature type="region of interest" description="Disordered" evidence="13">
    <location>
        <begin position="1"/>
        <end position="57"/>
    </location>
</feature>
<comment type="cofactor">
    <cofactor evidence="12">
        <name>Ca(2+)</name>
        <dbReference type="ChEBI" id="CHEBI:29108"/>
    </cofactor>
    <text evidence="12">Binds 1 Ca(2+) cation per subunit. Seen in 1 crystal structure, it is not clear if it is physiologically important.</text>
</comment>
<dbReference type="GO" id="GO:0005737">
    <property type="term" value="C:cytoplasm"/>
    <property type="evidence" value="ECO:0007669"/>
    <property type="project" value="UniProtKB-SubCell"/>
</dbReference>
<dbReference type="InterPro" id="IPR030854">
    <property type="entry name" value="RNase_J_bac"/>
</dbReference>
<dbReference type="Pfam" id="PF00753">
    <property type="entry name" value="Lactamase_B"/>
    <property type="match status" value="1"/>
</dbReference>
<dbReference type="Gene3D" id="3.10.20.580">
    <property type="match status" value="1"/>
</dbReference>
<feature type="domain" description="Metallo-beta-lactamase" evidence="14">
    <location>
        <begin position="92"/>
        <end position="291"/>
    </location>
</feature>
<feature type="binding site" evidence="12">
    <location>
        <position position="150"/>
    </location>
    <ligand>
        <name>Zn(2+)</name>
        <dbReference type="ChEBI" id="CHEBI:29105"/>
        <label>1</label>
        <note>catalytic</note>
    </ligand>
</feature>
<proteinExistence type="inferred from homology"/>
<feature type="binding site" evidence="11">
    <location>
        <begin position="308"/>
        <end position="310"/>
    </location>
    <ligand>
        <name>substrate</name>
    </ligand>
</feature>
<evidence type="ECO:0000256" key="5">
    <source>
        <dbReference type="ARBA" id="ARBA00022801"/>
    </source>
</evidence>
<keyword evidence="1 9" id="KW-0963">Cytoplasm</keyword>
<evidence type="ECO:0000256" key="2">
    <source>
        <dbReference type="ARBA" id="ARBA00022722"/>
    </source>
</evidence>